<reference evidence="2 3" key="1">
    <citation type="submission" date="2023-05" db="EMBL/GenBank/DDBJ databases">
        <title>Marinobacter albus sp. nov., a marine bacterium isolated from sand in a coastal intertidal zone of huludao.</title>
        <authorList>
            <person name="Deng T."/>
        </authorList>
    </citation>
    <scope>NUCLEOTIDE SEQUENCE [LARGE SCALE GENOMIC DNA]</scope>
    <source>
        <strain evidence="2 3">M216</strain>
    </source>
</reference>
<evidence type="ECO:0000256" key="1">
    <source>
        <dbReference type="SAM" id="SignalP"/>
    </source>
</evidence>
<gene>
    <name evidence="2" type="ORF">QQF73_04870</name>
</gene>
<dbReference type="Proteomes" id="UP001223547">
    <property type="component" value="Unassembled WGS sequence"/>
</dbReference>
<evidence type="ECO:0000313" key="3">
    <source>
        <dbReference type="Proteomes" id="UP001223547"/>
    </source>
</evidence>
<sequence length="184" mass="20438">MKKTHCFNGLTLLAVALLAGCAFSGGGRSIDDPTSSLVFGYMDMEEAPTSMDYVKLQQVAPRSEAGYWDMGTDDGIMYNQYVPPGSFKVAHFGGSSFLMGEHRYSFPTYGRNATAVTIEVPGIYFIGAYAYQEVDTGFFEADKFSIEPTETPSEKELLNTLLTMDWVEGTQWESRIKNRLAELQ</sequence>
<evidence type="ECO:0000313" key="2">
    <source>
        <dbReference type="EMBL" id="MDK9556949.1"/>
    </source>
</evidence>
<feature type="signal peptide" evidence="1">
    <location>
        <begin position="1"/>
        <end position="24"/>
    </location>
</feature>
<comment type="caution">
    <text evidence="2">The sequence shown here is derived from an EMBL/GenBank/DDBJ whole genome shotgun (WGS) entry which is preliminary data.</text>
</comment>
<feature type="chain" id="PRO_5046548572" description="DUF2846 domain-containing protein" evidence="1">
    <location>
        <begin position="25"/>
        <end position="184"/>
    </location>
</feature>
<accession>A0ABT7H9C3</accession>
<name>A0ABT7H9C3_9GAMM</name>
<evidence type="ECO:0008006" key="4">
    <source>
        <dbReference type="Google" id="ProtNLM"/>
    </source>
</evidence>
<keyword evidence="3" id="KW-1185">Reference proteome</keyword>
<organism evidence="2 3">
    <name type="scientific">Marinobacter albus</name>
    <dbReference type="NCBI Taxonomy" id="3030833"/>
    <lineage>
        <taxon>Bacteria</taxon>
        <taxon>Pseudomonadati</taxon>
        <taxon>Pseudomonadota</taxon>
        <taxon>Gammaproteobacteria</taxon>
        <taxon>Pseudomonadales</taxon>
        <taxon>Marinobacteraceae</taxon>
        <taxon>Marinobacter</taxon>
    </lineage>
</organism>
<protein>
    <recommendedName>
        <fullName evidence="4">DUF2846 domain-containing protein</fullName>
    </recommendedName>
</protein>
<dbReference type="EMBL" id="JASSQD010000001">
    <property type="protein sequence ID" value="MDK9556949.1"/>
    <property type="molecule type" value="Genomic_DNA"/>
</dbReference>
<dbReference type="RefSeq" id="WP_285367431.1">
    <property type="nucleotide sequence ID" value="NZ_JASSQD010000001.1"/>
</dbReference>
<dbReference type="PROSITE" id="PS51257">
    <property type="entry name" value="PROKAR_LIPOPROTEIN"/>
    <property type="match status" value="1"/>
</dbReference>
<proteinExistence type="predicted"/>
<keyword evidence="1" id="KW-0732">Signal</keyword>